<organism evidence="2">
    <name type="scientific">Zea mays</name>
    <name type="common">Maize</name>
    <dbReference type="NCBI Taxonomy" id="4577"/>
    <lineage>
        <taxon>Eukaryota</taxon>
        <taxon>Viridiplantae</taxon>
        <taxon>Streptophyta</taxon>
        <taxon>Embryophyta</taxon>
        <taxon>Tracheophyta</taxon>
        <taxon>Spermatophyta</taxon>
        <taxon>Magnoliopsida</taxon>
        <taxon>Liliopsida</taxon>
        <taxon>Poales</taxon>
        <taxon>Poaceae</taxon>
        <taxon>PACMAD clade</taxon>
        <taxon>Panicoideae</taxon>
        <taxon>Andropogonodae</taxon>
        <taxon>Andropogoneae</taxon>
        <taxon>Tripsacinae</taxon>
        <taxon>Zea</taxon>
    </lineage>
</organism>
<reference evidence="2" key="1">
    <citation type="journal article" date="2009" name="PLoS Genet.">
        <title>Sequencing, mapping, and analysis of 27,455 maize full-length cDNAs.</title>
        <authorList>
            <person name="Soderlund C."/>
            <person name="Descour A."/>
            <person name="Kudrna D."/>
            <person name="Bomhoff M."/>
            <person name="Boyd L."/>
            <person name="Currie J."/>
            <person name="Angelova A."/>
            <person name="Collura K."/>
            <person name="Wissotski M."/>
            <person name="Ashley E."/>
            <person name="Morrow D."/>
            <person name="Fernandes J."/>
            <person name="Walbot V."/>
            <person name="Yu Y."/>
        </authorList>
    </citation>
    <scope>NUCLEOTIDE SEQUENCE</scope>
    <source>
        <strain evidence="2">B73</strain>
    </source>
</reference>
<dbReference type="ExpressionAtlas" id="C0P4I4">
    <property type="expression patterns" value="baseline and differential"/>
</dbReference>
<accession>C0P4I4</accession>
<evidence type="ECO:0000313" key="2">
    <source>
        <dbReference type="EMBL" id="ACN27900.1"/>
    </source>
</evidence>
<feature type="domain" description="Myb/SANT-like" evidence="1">
    <location>
        <begin position="6"/>
        <end position="100"/>
    </location>
</feature>
<dbReference type="PANTHER" id="PTHR46934:SF5">
    <property type="entry name" value="OS04G0463600 PROTEIN"/>
    <property type="match status" value="1"/>
</dbReference>
<protein>
    <recommendedName>
        <fullName evidence="1">Myb/SANT-like domain-containing protein</fullName>
    </recommendedName>
</protein>
<evidence type="ECO:0000259" key="1">
    <source>
        <dbReference type="Pfam" id="PF12776"/>
    </source>
</evidence>
<dbReference type="PANTHER" id="PTHR46934">
    <property type="entry name" value="MYB_DNA-BIND_3 DOMAIN-CONTAINING PROTEIN-RELATED"/>
    <property type="match status" value="1"/>
</dbReference>
<dbReference type="EMBL" id="BT063203">
    <property type="protein sequence ID" value="ACN27900.1"/>
    <property type="molecule type" value="mRNA"/>
</dbReference>
<sequence>MANRARWMMKYEKGLVDILHENNTSHYRTQNGWRTEGWRKIVRDFNVRYPEAKFSKMQIQEHETQLKKDYKLIKSILQRDGVSWDQSASMVRTTDEIWDDIIEDMPKARKYQSKSFPLLDSLELLFDGEHLHPPHRAHMHSHTTYSWKRLRRAVLCADTFCFTKTNMLL</sequence>
<name>C0P4I4_MAIZE</name>
<dbReference type="Pfam" id="PF12776">
    <property type="entry name" value="Myb_DNA-bind_3"/>
    <property type="match status" value="1"/>
</dbReference>
<dbReference type="AlphaFoldDB" id="C0P4I4"/>
<dbReference type="InterPro" id="IPR024752">
    <property type="entry name" value="Myb/SANT-like_dom"/>
</dbReference>
<proteinExistence type="evidence at transcript level"/>